<organism evidence="1 2">
    <name type="scientific">Cryptolaemus montrouzieri</name>
    <dbReference type="NCBI Taxonomy" id="559131"/>
    <lineage>
        <taxon>Eukaryota</taxon>
        <taxon>Metazoa</taxon>
        <taxon>Ecdysozoa</taxon>
        <taxon>Arthropoda</taxon>
        <taxon>Hexapoda</taxon>
        <taxon>Insecta</taxon>
        <taxon>Pterygota</taxon>
        <taxon>Neoptera</taxon>
        <taxon>Endopterygota</taxon>
        <taxon>Coleoptera</taxon>
        <taxon>Polyphaga</taxon>
        <taxon>Cucujiformia</taxon>
        <taxon>Coccinelloidea</taxon>
        <taxon>Coccinellidae</taxon>
        <taxon>Scymninae</taxon>
        <taxon>Scymnini</taxon>
        <taxon>Cryptolaemus</taxon>
    </lineage>
</organism>
<sequence>GSGEKKKVLRRNMPIGVAARHIVSVAETMGRRRKGHMDQKAHSGLKHVVWKSNWGGELLPDSSVDGTWSFRGVPTPVLDCGEVDTVEHTIYNCVLTSDNTVRLMLRSKEAWTAVVRFASTVLKTKDREDALRTRGSWDQTRDLY</sequence>
<dbReference type="EMBL" id="JABFTP020000103">
    <property type="protein sequence ID" value="KAL3276570.1"/>
    <property type="molecule type" value="Genomic_DNA"/>
</dbReference>
<gene>
    <name evidence="1" type="ORF">HHI36_011944</name>
</gene>
<name>A0ABD2NCT4_9CUCU</name>
<evidence type="ECO:0000313" key="1">
    <source>
        <dbReference type="EMBL" id="KAL3276570.1"/>
    </source>
</evidence>
<proteinExistence type="predicted"/>
<keyword evidence="2" id="KW-1185">Reference proteome</keyword>
<dbReference type="AlphaFoldDB" id="A0ABD2NCT4"/>
<protein>
    <submittedName>
        <fullName evidence="1">Uncharacterized protein</fullName>
    </submittedName>
</protein>
<reference evidence="1 2" key="1">
    <citation type="journal article" date="2021" name="BMC Biol.">
        <title>Horizontally acquired antibacterial genes associated with adaptive radiation of ladybird beetles.</title>
        <authorList>
            <person name="Li H.S."/>
            <person name="Tang X.F."/>
            <person name="Huang Y.H."/>
            <person name="Xu Z.Y."/>
            <person name="Chen M.L."/>
            <person name="Du X.Y."/>
            <person name="Qiu B.Y."/>
            <person name="Chen P.T."/>
            <person name="Zhang W."/>
            <person name="Slipinski A."/>
            <person name="Escalona H.E."/>
            <person name="Waterhouse R.M."/>
            <person name="Zwick A."/>
            <person name="Pang H."/>
        </authorList>
    </citation>
    <scope>NUCLEOTIDE SEQUENCE [LARGE SCALE GENOMIC DNA]</scope>
    <source>
        <strain evidence="1">SYSU2018</strain>
    </source>
</reference>
<evidence type="ECO:0000313" key="2">
    <source>
        <dbReference type="Proteomes" id="UP001516400"/>
    </source>
</evidence>
<comment type="caution">
    <text evidence="1">The sequence shown here is derived from an EMBL/GenBank/DDBJ whole genome shotgun (WGS) entry which is preliminary data.</text>
</comment>
<feature type="non-terminal residue" evidence="1">
    <location>
        <position position="1"/>
    </location>
</feature>
<dbReference type="Proteomes" id="UP001516400">
    <property type="component" value="Unassembled WGS sequence"/>
</dbReference>
<accession>A0ABD2NCT4</accession>